<name>A0ABT8TBZ9_9GAMM</name>
<feature type="transmembrane region" description="Helical" evidence="4">
    <location>
        <begin position="154"/>
        <end position="177"/>
    </location>
</feature>
<dbReference type="InterPro" id="IPR009057">
    <property type="entry name" value="Homeodomain-like_sf"/>
</dbReference>
<evidence type="ECO:0000259" key="5">
    <source>
        <dbReference type="PROSITE" id="PS01124"/>
    </source>
</evidence>
<reference evidence="6" key="1">
    <citation type="submission" date="2023-07" db="EMBL/GenBank/DDBJ databases">
        <title>Gilvimarinus algae sp. nov., isolated from the surface of Kelp.</title>
        <authorList>
            <person name="Sun Y.Y."/>
            <person name="Gong Y."/>
            <person name="Du Z.J."/>
        </authorList>
    </citation>
    <scope>NUCLEOTIDE SEQUENCE</scope>
    <source>
        <strain evidence="6">SDUM040014</strain>
    </source>
</reference>
<sequence>MQTISPIGMIVVFSLFLCVGQTLFSSSLLLKSFFRERNVANLYLFFFMVTTCSILSLYYLFDFWLRELPHFILSYTPLLPAVPVSLYLYTRAITSSNRFRHTWALGAHFLPCLIVFMAMLPFYFLPGIEKIEWLFFRNSNYITMSDTQVFTSRVIPLLIIAIVGHGLCYTYLIVRLIRKHESSISNRFSYMEGVNLAWLKYISFTIFALYIAYPLLKYFPIFNRNPNLFWIASVVTGCSFISIFAFFGVTQRPILSIARNEYLNIDVAPSENIEQSEPIIGRDSQPHDDQLLDQIASHIVNLMEQKKLYLNPKLNIGELSEAAGLPTKDISKAINSCLKKNFMEFINDYRIQDAKVLLADDPDVNVLQLAFEVGFNSKTAFYEAFRRVTGSTPSQYRRSISKPTQPA</sequence>
<evidence type="ECO:0000256" key="3">
    <source>
        <dbReference type="ARBA" id="ARBA00023163"/>
    </source>
</evidence>
<evidence type="ECO:0000256" key="2">
    <source>
        <dbReference type="ARBA" id="ARBA00023125"/>
    </source>
</evidence>
<feature type="transmembrane region" description="Helical" evidence="4">
    <location>
        <begin position="228"/>
        <end position="249"/>
    </location>
</feature>
<dbReference type="EMBL" id="JAULRT010000032">
    <property type="protein sequence ID" value="MDO3380903.1"/>
    <property type="molecule type" value="Genomic_DNA"/>
</dbReference>
<dbReference type="Proteomes" id="UP001168380">
    <property type="component" value="Unassembled WGS sequence"/>
</dbReference>
<dbReference type="SUPFAM" id="SSF46689">
    <property type="entry name" value="Homeodomain-like"/>
    <property type="match status" value="1"/>
</dbReference>
<dbReference type="Pfam" id="PF12833">
    <property type="entry name" value="HTH_18"/>
    <property type="match status" value="1"/>
</dbReference>
<evidence type="ECO:0000313" key="6">
    <source>
        <dbReference type="EMBL" id="MDO3380903.1"/>
    </source>
</evidence>
<feature type="transmembrane region" description="Helical" evidence="4">
    <location>
        <begin position="42"/>
        <end position="60"/>
    </location>
</feature>
<keyword evidence="4" id="KW-1133">Transmembrane helix</keyword>
<keyword evidence="4" id="KW-0812">Transmembrane</keyword>
<organism evidence="6 7">
    <name type="scientific">Gilvimarinus algae</name>
    <dbReference type="NCBI Taxonomy" id="3058037"/>
    <lineage>
        <taxon>Bacteria</taxon>
        <taxon>Pseudomonadati</taxon>
        <taxon>Pseudomonadota</taxon>
        <taxon>Gammaproteobacteria</taxon>
        <taxon>Cellvibrionales</taxon>
        <taxon>Cellvibrionaceae</taxon>
        <taxon>Gilvimarinus</taxon>
    </lineage>
</organism>
<keyword evidence="2" id="KW-0238">DNA-binding</keyword>
<dbReference type="PROSITE" id="PS01124">
    <property type="entry name" value="HTH_ARAC_FAMILY_2"/>
    <property type="match status" value="1"/>
</dbReference>
<comment type="caution">
    <text evidence="6">The sequence shown here is derived from an EMBL/GenBank/DDBJ whole genome shotgun (WGS) entry which is preliminary data.</text>
</comment>
<keyword evidence="7" id="KW-1185">Reference proteome</keyword>
<evidence type="ECO:0000313" key="7">
    <source>
        <dbReference type="Proteomes" id="UP001168380"/>
    </source>
</evidence>
<feature type="domain" description="HTH araC/xylS-type" evidence="5">
    <location>
        <begin position="293"/>
        <end position="399"/>
    </location>
</feature>
<feature type="transmembrane region" description="Helical" evidence="4">
    <location>
        <begin position="198"/>
        <end position="216"/>
    </location>
</feature>
<gene>
    <name evidence="6" type="ORF">QWI16_01880</name>
</gene>
<feature type="transmembrane region" description="Helical" evidence="4">
    <location>
        <begin position="72"/>
        <end position="90"/>
    </location>
</feature>
<protein>
    <submittedName>
        <fullName evidence="6">Helix-turn-helix domain-containing protein</fullName>
    </submittedName>
</protein>
<keyword evidence="4" id="KW-0472">Membrane</keyword>
<evidence type="ECO:0000256" key="1">
    <source>
        <dbReference type="ARBA" id="ARBA00023015"/>
    </source>
</evidence>
<dbReference type="PROSITE" id="PS00041">
    <property type="entry name" value="HTH_ARAC_FAMILY_1"/>
    <property type="match status" value="1"/>
</dbReference>
<dbReference type="InterPro" id="IPR018060">
    <property type="entry name" value="HTH_AraC"/>
</dbReference>
<keyword evidence="1" id="KW-0805">Transcription regulation</keyword>
<proteinExistence type="predicted"/>
<dbReference type="RefSeq" id="WP_302711026.1">
    <property type="nucleotide sequence ID" value="NZ_JAULRT010000032.1"/>
</dbReference>
<evidence type="ECO:0000256" key="4">
    <source>
        <dbReference type="SAM" id="Phobius"/>
    </source>
</evidence>
<dbReference type="SMART" id="SM00342">
    <property type="entry name" value="HTH_ARAC"/>
    <property type="match status" value="1"/>
</dbReference>
<dbReference type="InterPro" id="IPR020449">
    <property type="entry name" value="Tscrpt_reg_AraC-type_HTH"/>
</dbReference>
<dbReference type="Gene3D" id="1.10.10.60">
    <property type="entry name" value="Homeodomain-like"/>
    <property type="match status" value="1"/>
</dbReference>
<keyword evidence="3" id="KW-0804">Transcription</keyword>
<dbReference type="PANTHER" id="PTHR43280:SF29">
    <property type="entry name" value="ARAC-FAMILY TRANSCRIPTIONAL REGULATOR"/>
    <property type="match status" value="1"/>
</dbReference>
<dbReference type="PANTHER" id="PTHR43280">
    <property type="entry name" value="ARAC-FAMILY TRANSCRIPTIONAL REGULATOR"/>
    <property type="match status" value="1"/>
</dbReference>
<feature type="transmembrane region" description="Helical" evidence="4">
    <location>
        <begin position="102"/>
        <end position="124"/>
    </location>
</feature>
<accession>A0ABT8TBZ9</accession>
<dbReference type="InterPro" id="IPR018062">
    <property type="entry name" value="HTH_AraC-typ_CS"/>
</dbReference>
<feature type="transmembrane region" description="Helical" evidence="4">
    <location>
        <begin position="6"/>
        <end position="30"/>
    </location>
</feature>
<dbReference type="PRINTS" id="PR00032">
    <property type="entry name" value="HTHARAC"/>
</dbReference>